<dbReference type="RefSeq" id="WP_063636451.1">
    <property type="nucleotide sequence ID" value="NZ_BDDG01000001.1"/>
</dbReference>
<organism evidence="1 2">
    <name type="scientific">Bacillus velezensis</name>
    <dbReference type="NCBI Taxonomy" id="492670"/>
    <lineage>
        <taxon>Bacteria</taxon>
        <taxon>Bacillati</taxon>
        <taxon>Bacillota</taxon>
        <taxon>Bacilli</taxon>
        <taxon>Bacillales</taxon>
        <taxon>Bacillaceae</taxon>
        <taxon>Bacillus</taxon>
        <taxon>Bacillus amyloliquefaciens group</taxon>
    </lineage>
</organism>
<sequence length="75" mass="8627">MSVVKGLTHCTFRPLKKCTVQPLGVMPNWLHNERRAEDLKAAINRYIDANCEIPTEWIEEYNLLISSIRAEGVNE</sequence>
<dbReference type="EMBL" id="CP063687">
    <property type="protein sequence ID" value="QOY28794.1"/>
    <property type="molecule type" value="Genomic_DNA"/>
</dbReference>
<evidence type="ECO:0000313" key="1">
    <source>
        <dbReference type="EMBL" id="QOY28794.1"/>
    </source>
</evidence>
<gene>
    <name evidence="1" type="ORF">BACVE_003836</name>
</gene>
<name>A0A411AA87_BACVE</name>
<dbReference type="AlphaFoldDB" id="A0A411AA87"/>
<accession>A0A411AA87</accession>
<protein>
    <submittedName>
        <fullName evidence="1">Uncharacterized protein</fullName>
    </submittedName>
</protein>
<reference evidence="2" key="1">
    <citation type="submission" date="2020-10" db="EMBL/GenBank/DDBJ databases">
        <title>Complete genome sequence of Bacillus velezensis NST6.</title>
        <authorList>
            <person name="Choi J."/>
        </authorList>
    </citation>
    <scope>NUCLEOTIDE SEQUENCE [LARGE SCALE GENOMIC DNA]</scope>
    <source>
        <strain evidence="2">NST6</strain>
    </source>
</reference>
<dbReference type="Proteomes" id="UP000587477">
    <property type="component" value="Chromosome"/>
</dbReference>
<proteinExistence type="predicted"/>
<evidence type="ECO:0000313" key="2">
    <source>
        <dbReference type="Proteomes" id="UP000587477"/>
    </source>
</evidence>